<evidence type="ECO:0000256" key="8">
    <source>
        <dbReference type="ARBA" id="ARBA00022840"/>
    </source>
</evidence>
<gene>
    <name evidence="11" type="primary">bioW</name>
    <name evidence="12" type="ORF">HMA55_04210</name>
</gene>
<evidence type="ECO:0000256" key="11">
    <source>
        <dbReference type="HAMAP-Rule" id="MF_00668"/>
    </source>
</evidence>
<evidence type="ECO:0000256" key="5">
    <source>
        <dbReference type="ARBA" id="ARBA00022598"/>
    </source>
</evidence>
<comment type="subunit">
    <text evidence="3 11">Homodimer.</text>
</comment>
<evidence type="ECO:0000256" key="10">
    <source>
        <dbReference type="ARBA" id="ARBA00049553"/>
    </source>
</evidence>
<keyword evidence="13" id="KW-1185">Reference proteome</keyword>
<dbReference type="GO" id="GO:0005524">
    <property type="term" value="F:ATP binding"/>
    <property type="evidence" value="ECO:0007669"/>
    <property type="project" value="UniProtKB-KW"/>
</dbReference>
<protein>
    <recommendedName>
        <fullName evidence="4 11">6-carboxyhexanoate--CoA ligase</fullName>
        <ecNumber evidence="4 11">6.2.1.14</ecNumber>
    </recommendedName>
    <alternativeName>
        <fullName evidence="11">Pimeloyl-CoA synthase</fullName>
    </alternativeName>
</protein>
<comment type="function">
    <text evidence="11">Catalyzes the transformation of pimelate into pimeloyl-CoA with concomitant hydrolysis of ATP to AMP.</text>
</comment>
<dbReference type="AlphaFoldDB" id="A0A7H0K8R5"/>
<reference evidence="12 13" key="1">
    <citation type="submission" date="2020-05" db="EMBL/GenBank/DDBJ databases">
        <title>Descriptions of Corynebacterium xxxx sp. nov., Corynebacterium yyyy sp. nov. and Corynebacterium zzzz sp. nov.</title>
        <authorList>
            <person name="Zhang G."/>
        </authorList>
    </citation>
    <scope>NUCLEOTIDE SEQUENCE [LARGE SCALE GENOMIC DNA]</scope>
    <source>
        <strain evidence="13">zg-913</strain>
    </source>
</reference>
<keyword evidence="8 11" id="KW-0067">ATP-binding</keyword>
<dbReference type="InterPro" id="IPR005499">
    <property type="entry name" value="BioW"/>
</dbReference>
<organism evidence="12 13">
    <name type="scientific">Corynebacterium wankanglinii</name>
    <dbReference type="NCBI Taxonomy" id="2735136"/>
    <lineage>
        <taxon>Bacteria</taxon>
        <taxon>Bacillati</taxon>
        <taxon>Actinomycetota</taxon>
        <taxon>Actinomycetes</taxon>
        <taxon>Mycobacteriales</taxon>
        <taxon>Corynebacteriaceae</taxon>
        <taxon>Corynebacterium</taxon>
    </lineage>
</organism>
<dbReference type="GO" id="GO:0009102">
    <property type="term" value="P:biotin biosynthetic process"/>
    <property type="evidence" value="ECO:0007669"/>
    <property type="project" value="UniProtKB-UniRule"/>
</dbReference>
<dbReference type="RefSeq" id="WP_181191816.1">
    <property type="nucleotide sequence ID" value="NZ_JABFED010000002.1"/>
</dbReference>
<evidence type="ECO:0000256" key="7">
    <source>
        <dbReference type="ARBA" id="ARBA00022756"/>
    </source>
</evidence>
<dbReference type="Proteomes" id="UP000577408">
    <property type="component" value="Unassembled WGS sequence"/>
</dbReference>
<keyword evidence="6 11" id="KW-0547">Nucleotide-binding</keyword>
<keyword evidence="7 11" id="KW-0093">Biotin biosynthesis</keyword>
<evidence type="ECO:0000256" key="1">
    <source>
        <dbReference type="ARBA" id="ARBA00001946"/>
    </source>
</evidence>
<evidence type="ECO:0000256" key="2">
    <source>
        <dbReference type="ARBA" id="ARBA00005075"/>
    </source>
</evidence>
<dbReference type="EC" id="6.2.1.14" evidence="4 11"/>
<evidence type="ECO:0000256" key="6">
    <source>
        <dbReference type="ARBA" id="ARBA00022741"/>
    </source>
</evidence>
<comment type="pathway">
    <text evidence="2 11">Metabolic intermediate metabolism; pimeloyl-CoA biosynthesis; pimeloyl-CoA from pimelate: step 1/1.</text>
</comment>
<evidence type="ECO:0000313" key="12">
    <source>
        <dbReference type="EMBL" id="MBA1837109.1"/>
    </source>
</evidence>
<dbReference type="NCBIfam" id="NF002360">
    <property type="entry name" value="PRK01322.1"/>
    <property type="match status" value="1"/>
</dbReference>
<dbReference type="GO" id="GO:0000287">
    <property type="term" value="F:magnesium ion binding"/>
    <property type="evidence" value="ECO:0007669"/>
    <property type="project" value="UniProtKB-UniRule"/>
</dbReference>
<dbReference type="UniPathway" id="UPA00999">
    <property type="reaction ID" value="UER00351"/>
</dbReference>
<comment type="caution">
    <text evidence="12">The sequence shown here is derived from an EMBL/GenBank/DDBJ whole genome shotgun (WGS) entry which is preliminary data.</text>
</comment>
<evidence type="ECO:0000256" key="4">
    <source>
        <dbReference type="ARBA" id="ARBA00012984"/>
    </source>
</evidence>
<comment type="catalytic activity">
    <reaction evidence="10 11">
        <text>heptanedioate + ATP + CoA = 6-carboxyhexanoyl-CoA + AMP + diphosphate</text>
        <dbReference type="Rhea" id="RHEA:14781"/>
        <dbReference type="ChEBI" id="CHEBI:30616"/>
        <dbReference type="ChEBI" id="CHEBI:33019"/>
        <dbReference type="ChEBI" id="CHEBI:36165"/>
        <dbReference type="ChEBI" id="CHEBI:57287"/>
        <dbReference type="ChEBI" id="CHEBI:57360"/>
        <dbReference type="ChEBI" id="CHEBI:456215"/>
        <dbReference type="EC" id="6.2.1.14"/>
    </reaction>
</comment>
<keyword evidence="9 11" id="KW-0460">Magnesium</keyword>
<evidence type="ECO:0000256" key="9">
    <source>
        <dbReference type="ARBA" id="ARBA00022842"/>
    </source>
</evidence>
<accession>A0A7H0K8R5</accession>
<dbReference type="GO" id="GO:0042410">
    <property type="term" value="F:6-carboxyhexanoate-CoA ligase activity"/>
    <property type="evidence" value="ECO:0007669"/>
    <property type="project" value="UniProtKB-UniRule"/>
</dbReference>
<keyword evidence="5 11" id="KW-0436">Ligase</keyword>
<name>A0A7H0K8R5_9CORY</name>
<proteinExistence type="inferred from homology"/>
<evidence type="ECO:0000256" key="3">
    <source>
        <dbReference type="ARBA" id="ARBA00011738"/>
    </source>
</evidence>
<dbReference type="HAMAP" id="MF_00668">
    <property type="entry name" value="BioW"/>
    <property type="match status" value="1"/>
</dbReference>
<comment type="similarity">
    <text evidence="11">Belongs to the BioW family.</text>
</comment>
<evidence type="ECO:0000313" key="13">
    <source>
        <dbReference type="Proteomes" id="UP000577408"/>
    </source>
</evidence>
<dbReference type="Pfam" id="PF03744">
    <property type="entry name" value="BioW"/>
    <property type="match status" value="1"/>
</dbReference>
<dbReference type="EMBL" id="JABFED010000002">
    <property type="protein sequence ID" value="MBA1837109.1"/>
    <property type="molecule type" value="Genomic_DNA"/>
</dbReference>
<dbReference type="NCBIfam" id="TIGR01204">
    <property type="entry name" value="bioW"/>
    <property type="match status" value="1"/>
</dbReference>
<sequence>MALFSVKMRSSALGAHISGAERIVEEHEVGTVCAAMSRRALSHGKGQPDSITITVAAIHGDVMRIPALSITEAGSRALDEAREVVLRTLDPLTPHAERAWELLTSVRDMRGAILFDASTGERLERDHARGVRVTSMDAATATGERPEQGSGKTRITDALVLASKVAHHPAVLAEVCISDDPDYTTGYVATQSLGYLRVRNMKPAGSPIGGRLFVVDTNDTADLVHYLEHTPVLVGGAQ</sequence>
<comment type="cofactor">
    <cofactor evidence="1 11">
        <name>Mg(2+)</name>
        <dbReference type="ChEBI" id="CHEBI:18420"/>
    </cofactor>
</comment>